<accession>K4F5Q5</accession>
<dbReference type="RefSeq" id="YP_006987201.1">
    <property type="nucleotide sequence ID" value="NC_019401.1"/>
</dbReference>
<dbReference type="OrthoDB" id="11659at10239"/>
<dbReference type="Proteomes" id="UP000000457">
    <property type="component" value="Segment"/>
</dbReference>
<evidence type="ECO:0000313" key="1">
    <source>
        <dbReference type="EMBL" id="AFC21546.1"/>
    </source>
</evidence>
<keyword evidence="2" id="KW-1185">Reference proteome</keyword>
<sequence length="406" mass="47340">MVAIPEKFYVTRVYRSAEEVLGWMVVADKEHTKAFKDAKVKADAWATPYRRYGQTTEDPGMEPIYVDNKPRKGFRMVTNVSRYSTSNVVWRIMHPEGFEFEITSDNLCDLLETNTIVEGEFQDELFFTHNKKLVNEKTKLFADLIAREEKKKEQKEKAKEMFIGTRLVYEHYKGNRTFIYCGKAHAITVNNNKPFQLSAKSSLRFVVQEVSTGNYHMLSSISDDYKIVEQYENDNIDMSDVVQKFNEQIKDSTKKKSQYYDPSYIPNAVVPIFASVKPYKREQLKIEYNPVDPKEIQYIGGDKIYLHNNSMIFGFAWNSHYNWEETSDQSYYGTHHTMTHLRTYPIGGVDDKGYPALDIDITNHRQIGSYRSDNIFAPIRRDYQGIRLDTVPMPEEVLMGHYVIGE</sequence>
<organism evidence="1 2">
    <name type="scientific">Cronobacter phage vB_CsaM_GAP32</name>
    <dbReference type="NCBI Taxonomy" id="1141136"/>
    <lineage>
        <taxon>Viruses</taxon>
        <taxon>Duplodnaviria</taxon>
        <taxon>Heunggongvirae</taxon>
        <taxon>Uroviricota</taxon>
        <taxon>Caudoviricetes</taxon>
        <taxon>Mimasvirus</taxon>
        <taxon>Mimasvirus GAP32</taxon>
    </lineage>
</organism>
<evidence type="ECO:0000313" key="2">
    <source>
        <dbReference type="Proteomes" id="UP000000457"/>
    </source>
</evidence>
<proteinExistence type="predicted"/>
<name>K4F5Q5_9CAUD</name>
<dbReference type="GeneID" id="13993836"/>
<reference evidence="1 2" key="1">
    <citation type="journal article" date="2014" name="Virology">
        <title>Supersize me: Cronobacter sakazakii phage GAP32.</title>
        <authorList>
            <person name="Abbasifar R."/>
            <person name="Griffiths M.W."/>
            <person name="Sabour P.M."/>
            <person name="Ackermann H.-W."/>
            <person name="Vandersteegen K."/>
            <person name="Lavigne R."/>
            <person name="Noben J.-P."/>
            <person name="Villa A.A."/>
            <person name="Abbasifar A."/>
            <person name="Nash J.H.E."/>
            <person name="Kropinski A.M."/>
        </authorList>
    </citation>
    <scope>NUCLEOTIDE SEQUENCE [LARGE SCALE GENOMIC DNA]</scope>
    <source>
        <strain evidence="1">GAP-32</strain>
    </source>
</reference>
<protein>
    <submittedName>
        <fullName evidence="1">Uncharacterized protein</fullName>
    </submittedName>
</protein>
<dbReference type="KEGG" id="vg:13993836"/>
<dbReference type="EMBL" id="JN882285">
    <property type="protein sequence ID" value="AFC21546.1"/>
    <property type="molecule type" value="Genomic_DNA"/>
</dbReference>
<gene>
    <name evidence="1" type="ORF">GAP32_098</name>
</gene>